<dbReference type="PANTHER" id="PTHR30383:SF5">
    <property type="entry name" value="SGNH HYDROLASE-TYPE ESTERASE DOMAIN-CONTAINING PROTEIN"/>
    <property type="match status" value="1"/>
</dbReference>
<proteinExistence type="predicted"/>
<protein>
    <submittedName>
        <fullName evidence="2">GDSL-like Lipase/Acylhydrolase family protein</fullName>
    </submittedName>
</protein>
<dbReference type="SUPFAM" id="SSF52266">
    <property type="entry name" value="SGNH hydrolase"/>
    <property type="match status" value="1"/>
</dbReference>
<dbReference type="PANTHER" id="PTHR30383">
    <property type="entry name" value="THIOESTERASE 1/PROTEASE 1/LYSOPHOSPHOLIPASE L1"/>
    <property type="match status" value="1"/>
</dbReference>
<dbReference type="AlphaFoldDB" id="A0A1T4WYY4"/>
<dbReference type="InterPro" id="IPR013830">
    <property type="entry name" value="SGNH_hydro"/>
</dbReference>
<evidence type="ECO:0000313" key="2">
    <source>
        <dbReference type="EMBL" id="SKA82065.1"/>
    </source>
</evidence>
<dbReference type="GO" id="GO:0004622">
    <property type="term" value="F:phosphatidylcholine lysophospholipase activity"/>
    <property type="evidence" value="ECO:0007669"/>
    <property type="project" value="TreeGrafter"/>
</dbReference>
<sequence length="239" mass="24103">MIALWPSVGMALQAGFAGPGERPLVVGAVPSIPTPSPTVAAAATPQPVIPLSVLSDSHAYFAASWWRQTVEANAIEGVSMGAFASQPGAVADTIASGLDDAAAGAQGGYVLVQAGTNDLLDGSSPARAASDIQALWAGVRERGSTPIAVLVPPSNQVGSKVIELNRLLAGAARQAGIAILDVYTPVADAGGRWQPGTSDDGKHANLEGATRQANEVLAQLPGILRGRLGQLAEISPPAP</sequence>
<reference evidence="3" key="1">
    <citation type="submission" date="2017-02" db="EMBL/GenBank/DDBJ databases">
        <authorList>
            <person name="Varghese N."/>
            <person name="Submissions S."/>
        </authorList>
    </citation>
    <scope>NUCLEOTIDE SEQUENCE [LARGE SCALE GENOMIC DNA]</scope>
    <source>
        <strain evidence="3">VKM Ac-2052</strain>
    </source>
</reference>
<evidence type="ECO:0000259" key="1">
    <source>
        <dbReference type="Pfam" id="PF13472"/>
    </source>
</evidence>
<dbReference type="Proteomes" id="UP000189735">
    <property type="component" value="Unassembled WGS sequence"/>
</dbReference>
<accession>A0A1T4WYY4</accession>
<dbReference type="InterPro" id="IPR051532">
    <property type="entry name" value="Ester_Hydrolysis_Enzymes"/>
</dbReference>
<feature type="domain" description="SGNH hydrolase-type esterase" evidence="1">
    <location>
        <begin position="84"/>
        <end position="209"/>
    </location>
</feature>
<gene>
    <name evidence="2" type="ORF">SAMN06295879_0426</name>
</gene>
<dbReference type="Pfam" id="PF13472">
    <property type="entry name" value="Lipase_GDSL_2"/>
    <property type="match status" value="1"/>
</dbReference>
<keyword evidence="2" id="KW-0378">Hydrolase</keyword>
<dbReference type="InterPro" id="IPR036514">
    <property type="entry name" value="SGNH_hydro_sf"/>
</dbReference>
<evidence type="ECO:0000313" key="3">
    <source>
        <dbReference type="Proteomes" id="UP000189735"/>
    </source>
</evidence>
<dbReference type="EMBL" id="FUYG01000001">
    <property type="protein sequence ID" value="SKA82065.1"/>
    <property type="molecule type" value="Genomic_DNA"/>
</dbReference>
<organism evidence="2 3">
    <name type="scientific">Agreia bicolorata</name>
    <dbReference type="NCBI Taxonomy" id="110935"/>
    <lineage>
        <taxon>Bacteria</taxon>
        <taxon>Bacillati</taxon>
        <taxon>Actinomycetota</taxon>
        <taxon>Actinomycetes</taxon>
        <taxon>Micrococcales</taxon>
        <taxon>Microbacteriaceae</taxon>
        <taxon>Agreia</taxon>
    </lineage>
</organism>
<name>A0A1T4WYY4_9MICO</name>
<dbReference type="Gene3D" id="3.40.50.1110">
    <property type="entry name" value="SGNH hydrolase"/>
    <property type="match status" value="1"/>
</dbReference>